<keyword evidence="2 5" id="KW-0456">Lyase</keyword>
<accession>A0ABX6MIG5</accession>
<feature type="domain" description="Alginate lyase" evidence="4">
    <location>
        <begin position="50"/>
        <end position="325"/>
    </location>
</feature>
<evidence type="ECO:0000256" key="2">
    <source>
        <dbReference type="ARBA" id="ARBA00023239"/>
    </source>
</evidence>
<proteinExistence type="predicted"/>
<feature type="signal peptide" evidence="3">
    <location>
        <begin position="1"/>
        <end position="21"/>
    </location>
</feature>
<keyword evidence="1 3" id="KW-0732">Signal</keyword>
<evidence type="ECO:0000313" key="6">
    <source>
        <dbReference type="Proteomes" id="UP000503117"/>
    </source>
</evidence>
<protein>
    <submittedName>
        <fullName evidence="5">Alginate lyase family protein</fullName>
    </submittedName>
</protein>
<dbReference type="EMBL" id="CP051684">
    <property type="protein sequence ID" value="QJD93810.1"/>
    <property type="molecule type" value="Genomic_DNA"/>
</dbReference>
<gene>
    <name evidence="5" type="ORF">HH213_29210</name>
</gene>
<evidence type="ECO:0000256" key="1">
    <source>
        <dbReference type="ARBA" id="ARBA00022729"/>
    </source>
</evidence>
<sequence length="384" mass="42705">MFHKLLGILLALASLACAAQAQPPDIATLDRQRILQAADAALAQAPVTITAFSSSRSSGGLHDFYSEGDYWWPDPAHPGGPYIQRDGLTNPDNFVAHRRALVGFSVQVPALVAAWKISGERRYAQHAAAHLRAWFIDPATRLNPNLQYAQAISGKTTGRGIGIIDTVHLVEVARAIEVLQTSDVLSAEEQGQIKRWFTDYLRWLTTSKNGQEERDAKNNHGSCWLLQVAAFAHLTGDQQLLAYARERFKTVLLPTQLAADGSLPLELKRTKPYGYALFDLEALAALCQILSTPQDNLWTYATPDGRSMAKAVAWMAPYIRDKGKWPLPPDVMYDKEWPMRQTSLLFAGRALGKPDYLALWASLPADSTVEEVIRNFFIRQPVLW</sequence>
<dbReference type="Gene3D" id="1.50.10.100">
    <property type="entry name" value="Chondroitin AC/alginate lyase"/>
    <property type="match status" value="1"/>
</dbReference>
<dbReference type="RefSeq" id="WP_169114716.1">
    <property type="nucleotide sequence ID" value="NZ_CP051684.1"/>
</dbReference>
<name>A0ABX6MIG5_9BURK</name>
<dbReference type="PROSITE" id="PS51257">
    <property type="entry name" value="PROKAR_LIPOPROTEIN"/>
    <property type="match status" value="1"/>
</dbReference>
<reference evidence="5 6" key="1">
    <citation type="submission" date="2020-04" db="EMBL/GenBank/DDBJ databases">
        <title>Genome sequencing of novel species.</title>
        <authorList>
            <person name="Heo J."/>
            <person name="Kim S.-J."/>
            <person name="Kim J.-S."/>
            <person name="Hong S.-B."/>
            <person name="Kwon S.-W."/>
        </authorList>
    </citation>
    <scope>NUCLEOTIDE SEQUENCE [LARGE SCALE GENOMIC DNA]</scope>
    <source>
        <strain evidence="5 6">AF9R3</strain>
    </source>
</reference>
<keyword evidence="6" id="KW-1185">Reference proteome</keyword>
<dbReference type="InterPro" id="IPR008929">
    <property type="entry name" value="Chondroitin_lyas"/>
</dbReference>
<feature type="chain" id="PRO_5046758736" evidence="3">
    <location>
        <begin position="22"/>
        <end position="384"/>
    </location>
</feature>
<evidence type="ECO:0000313" key="5">
    <source>
        <dbReference type="EMBL" id="QJD93810.1"/>
    </source>
</evidence>
<dbReference type="GO" id="GO:0016829">
    <property type="term" value="F:lyase activity"/>
    <property type="evidence" value="ECO:0007669"/>
    <property type="project" value="UniProtKB-KW"/>
</dbReference>
<dbReference type="Pfam" id="PF05426">
    <property type="entry name" value="Alginate_lyase"/>
    <property type="match status" value="1"/>
</dbReference>
<evidence type="ECO:0000259" key="4">
    <source>
        <dbReference type="Pfam" id="PF05426"/>
    </source>
</evidence>
<evidence type="ECO:0000256" key="3">
    <source>
        <dbReference type="SAM" id="SignalP"/>
    </source>
</evidence>
<dbReference type="Proteomes" id="UP000503117">
    <property type="component" value="Chromosome"/>
</dbReference>
<organism evidence="5 6">
    <name type="scientific">Duganella dendranthematis</name>
    <dbReference type="NCBI Taxonomy" id="2728021"/>
    <lineage>
        <taxon>Bacteria</taxon>
        <taxon>Pseudomonadati</taxon>
        <taxon>Pseudomonadota</taxon>
        <taxon>Betaproteobacteria</taxon>
        <taxon>Burkholderiales</taxon>
        <taxon>Oxalobacteraceae</taxon>
        <taxon>Telluria group</taxon>
        <taxon>Duganella</taxon>
    </lineage>
</organism>
<dbReference type="SUPFAM" id="SSF48230">
    <property type="entry name" value="Chondroitin AC/alginate lyase"/>
    <property type="match status" value="1"/>
</dbReference>
<dbReference type="InterPro" id="IPR008397">
    <property type="entry name" value="Alginate_lyase_dom"/>
</dbReference>